<dbReference type="InterPro" id="IPR035906">
    <property type="entry name" value="MetI-like_sf"/>
</dbReference>
<comment type="caution">
    <text evidence="9">The sequence shown here is derived from an EMBL/GenBank/DDBJ whole genome shotgun (WGS) entry which is preliminary data.</text>
</comment>
<feature type="domain" description="ABC transmembrane type-1" evidence="8">
    <location>
        <begin position="67"/>
        <end position="259"/>
    </location>
</feature>
<keyword evidence="2 7" id="KW-0813">Transport</keyword>
<keyword evidence="6 7" id="KW-0472">Membrane</keyword>
<proteinExistence type="inferred from homology"/>
<dbReference type="RefSeq" id="WP_377861675.1">
    <property type="nucleotide sequence ID" value="NZ_JBHLZU010000033.1"/>
</dbReference>
<comment type="similarity">
    <text evidence="7">Belongs to the binding-protein-dependent transport system permease family.</text>
</comment>
<comment type="subcellular location">
    <subcellularLocation>
        <location evidence="1 7">Cell membrane</location>
        <topology evidence="1 7">Multi-pass membrane protein</topology>
    </subcellularLocation>
</comment>
<feature type="transmembrane region" description="Helical" evidence="7">
    <location>
        <begin position="71"/>
        <end position="93"/>
    </location>
</feature>
<evidence type="ECO:0000256" key="6">
    <source>
        <dbReference type="ARBA" id="ARBA00023136"/>
    </source>
</evidence>
<gene>
    <name evidence="9" type="ORF">ACFFQA_34925</name>
</gene>
<sequence length="274" mass="29642">MRRALGHAVLLLGAVCYLGPFLIQLATTFKTDADAVANPLSLVPDPVTTESYQRVAADPAVDVPRWLTNSVLVTVCVTFGRLLVDALAGYALARLRWPGRGLVFSGVLALAAVPAVVLLIPKFLLLRQFSLYNSYLGMILPLVTDAIGIFLLKQAFEQVPREVEEAARIDGAGVVRTWWNVVLPMVRPALATLAVLAFQSSWNEFAHFLVSTSDSRYETLTLGLARLVSGALGEGQQLPLKLTIALVSTLPVALVFLLTQRHFIRNQLGGAVKG</sequence>
<reference evidence="9 10" key="1">
    <citation type="submission" date="2024-09" db="EMBL/GenBank/DDBJ databases">
        <authorList>
            <person name="Sun Q."/>
            <person name="Mori K."/>
        </authorList>
    </citation>
    <scope>NUCLEOTIDE SEQUENCE [LARGE SCALE GENOMIC DNA]</scope>
    <source>
        <strain evidence="9 10">TBRC 7907</strain>
    </source>
</reference>
<evidence type="ECO:0000256" key="4">
    <source>
        <dbReference type="ARBA" id="ARBA00022692"/>
    </source>
</evidence>
<dbReference type="PROSITE" id="PS50928">
    <property type="entry name" value="ABC_TM1"/>
    <property type="match status" value="1"/>
</dbReference>
<evidence type="ECO:0000259" key="8">
    <source>
        <dbReference type="PROSITE" id="PS50928"/>
    </source>
</evidence>
<evidence type="ECO:0000313" key="10">
    <source>
        <dbReference type="Proteomes" id="UP001589693"/>
    </source>
</evidence>
<protein>
    <submittedName>
        <fullName evidence="9">Carbohydrate ABC transporter permease</fullName>
    </submittedName>
</protein>
<feature type="transmembrane region" description="Helical" evidence="7">
    <location>
        <begin position="178"/>
        <end position="198"/>
    </location>
</feature>
<dbReference type="PANTHER" id="PTHR43744:SF3">
    <property type="entry name" value="LACTOSE TRANSPORT SYSTEM PERMEASE PROTEIN LACG"/>
    <property type="match status" value="1"/>
</dbReference>
<keyword evidence="3" id="KW-1003">Cell membrane</keyword>
<keyword evidence="4 7" id="KW-0812">Transmembrane</keyword>
<accession>A0ABV6A7J6</accession>
<dbReference type="PANTHER" id="PTHR43744">
    <property type="entry name" value="ABC TRANSPORTER PERMEASE PROTEIN MG189-RELATED-RELATED"/>
    <property type="match status" value="1"/>
</dbReference>
<keyword evidence="5 7" id="KW-1133">Transmembrane helix</keyword>
<evidence type="ECO:0000256" key="3">
    <source>
        <dbReference type="ARBA" id="ARBA00022475"/>
    </source>
</evidence>
<dbReference type="InterPro" id="IPR000515">
    <property type="entry name" value="MetI-like"/>
</dbReference>
<name>A0ABV6A7J6_9PSEU</name>
<organism evidence="9 10">
    <name type="scientific">Allokutzneria oryzae</name>
    <dbReference type="NCBI Taxonomy" id="1378989"/>
    <lineage>
        <taxon>Bacteria</taxon>
        <taxon>Bacillati</taxon>
        <taxon>Actinomycetota</taxon>
        <taxon>Actinomycetes</taxon>
        <taxon>Pseudonocardiales</taxon>
        <taxon>Pseudonocardiaceae</taxon>
        <taxon>Allokutzneria</taxon>
    </lineage>
</organism>
<dbReference type="Pfam" id="PF00528">
    <property type="entry name" value="BPD_transp_1"/>
    <property type="match status" value="1"/>
</dbReference>
<feature type="transmembrane region" description="Helical" evidence="7">
    <location>
        <begin position="238"/>
        <end position="258"/>
    </location>
</feature>
<feature type="transmembrane region" description="Helical" evidence="7">
    <location>
        <begin position="102"/>
        <end position="120"/>
    </location>
</feature>
<feature type="transmembrane region" description="Helical" evidence="7">
    <location>
        <begin position="132"/>
        <end position="152"/>
    </location>
</feature>
<evidence type="ECO:0000256" key="7">
    <source>
        <dbReference type="RuleBase" id="RU363032"/>
    </source>
</evidence>
<evidence type="ECO:0000256" key="2">
    <source>
        <dbReference type="ARBA" id="ARBA00022448"/>
    </source>
</evidence>
<evidence type="ECO:0000313" key="9">
    <source>
        <dbReference type="EMBL" id="MFB9909160.1"/>
    </source>
</evidence>
<evidence type="ECO:0000256" key="5">
    <source>
        <dbReference type="ARBA" id="ARBA00022989"/>
    </source>
</evidence>
<dbReference type="CDD" id="cd06261">
    <property type="entry name" value="TM_PBP2"/>
    <property type="match status" value="1"/>
</dbReference>
<dbReference type="Gene3D" id="1.10.3720.10">
    <property type="entry name" value="MetI-like"/>
    <property type="match status" value="1"/>
</dbReference>
<keyword evidence="10" id="KW-1185">Reference proteome</keyword>
<evidence type="ECO:0000256" key="1">
    <source>
        <dbReference type="ARBA" id="ARBA00004651"/>
    </source>
</evidence>
<dbReference type="Proteomes" id="UP001589693">
    <property type="component" value="Unassembled WGS sequence"/>
</dbReference>
<dbReference type="SUPFAM" id="SSF161098">
    <property type="entry name" value="MetI-like"/>
    <property type="match status" value="1"/>
</dbReference>
<dbReference type="EMBL" id="JBHLZU010000033">
    <property type="protein sequence ID" value="MFB9909160.1"/>
    <property type="molecule type" value="Genomic_DNA"/>
</dbReference>